<keyword evidence="3" id="KW-1185">Reference proteome</keyword>
<proteinExistence type="predicted"/>
<dbReference type="AlphaFoldDB" id="A0A841E416"/>
<feature type="domain" description="Calcineurin-like phosphoesterase" evidence="1">
    <location>
        <begin position="3"/>
        <end position="216"/>
    </location>
</feature>
<gene>
    <name evidence="2" type="ORF">HDA44_006458</name>
</gene>
<dbReference type="Proteomes" id="UP000558997">
    <property type="component" value="Unassembled WGS sequence"/>
</dbReference>
<evidence type="ECO:0000313" key="3">
    <source>
        <dbReference type="Proteomes" id="UP000558997"/>
    </source>
</evidence>
<evidence type="ECO:0000313" key="2">
    <source>
        <dbReference type="EMBL" id="MBB5983117.1"/>
    </source>
</evidence>
<evidence type="ECO:0000259" key="1">
    <source>
        <dbReference type="Pfam" id="PF00149"/>
    </source>
</evidence>
<dbReference type="InterPro" id="IPR029052">
    <property type="entry name" value="Metallo-depent_PP-like"/>
</dbReference>
<dbReference type="RefSeq" id="WP_184840871.1">
    <property type="nucleotide sequence ID" value="NZ_BAAAVN010000002.1"/>
</dbReference>
<dbReference type="PANTHER" id="PTHR46546">
    <property type="entry name" value="SHEWANELLA-LIKE PROTEIN PHOSPHATASE 1"/>
    <property type="match status" value="1"/>
</dbReference>
<reference evidence="2 3" key="1">
    <citation type="submission" date="2020-08" db="EMBL/GenBank/DDBJ databases">
        <title>Sequencing the genomes of 1000 actinobacteria strains.</title>
        <authorList>
            <person name="Klenk H.-P."/>
        </authorList>
    </citation>
    <scope>NUCLEOTIDE SEQUENCE [LARGE SCALE GENOMIC DNA]</scope>
    <source>
        <strain evidence="2 3">DSM 17294</strain>
    </source>
</reference>
<sequence>MTRVYAVSDIHGHLDKLTAALHAAGLTDADGNWAGADARLWFLGDFFDRGPDGIGVLRYVRGLIAQAPAGAIRMLLGNHEILALGMHKFGDTFVPHDGLTLRSFERSWALNGGLDRDQELLTDEEVAWLLDQPLLALDAGNLLMHSDTSEYVEWGDTRDQINAAAHAQLHSDDIEVWWEIWRRMTSRYAFRGPSGPEVARIMLQHLGGHRIVHGHSIVADQLGIDAQFLTGPHLYADGLALGIDGGAFDGGPCLVVELEELTEALPSNS</sequence>
<dbReference type="PANTHER" id="PTHR46546:SF4">
    <property type="entry name" value="SHEWANELLA-LIKE PROTEIN PHOSPHATASE 1"/>
    <property type="match status" value="1"/>
</dbReference>
<accession>A0A841E416</accession>
<dbReference type="SUPFAM" id="SSF56300">
    <property type="entry name" value="Metallo-dependent phosphatases"/>
    <property type="match status" value="1"/>
</dbReference>
<dbReference type="Gene3D" id="3.60.21.10">
    <property type="match status" value="1"/>
</dbReference>
<dbReference type="CDD" id="cd00144">
    <property type="entry name" value="MPP_PPP_family"/>
    <property type="match status" value="1"/>
</dbReference>
<protein>
    <recommendedName>
        <fullName evidence="1">Calcineurin-like phosphoesterase domain-containing protein</fullName>
    </recommendedName>
</protein>
<dbReference type="Pfam" id="PF00149">
    <property type="entry name" value="Metallophos"/>
    <property type="match status" value="1"/>
</dbReference>
<dbReference type="InterPro" id="IPR004843">
    <property type="entry name" value="Calcineurin-like_PHP"/>
</dbReference>
<organism evidence="2 3">
    <name type="scientific">Kribbella solani</name>
    <dbReference type="NCBI Taxonomy" id="236067"/>
    <lineage>
        <taxon>Bacteria</taxon>
        <taxon>Bacillati</taxon>
        <taxon>Actinomycetota</taxon>
        <taxon>Actinomycetes</taxon>
        <taxon>Propionibacteriales</taxon>
        <taxon>Kribbellaceae</taxon>
        <taxon>Kribbella</taxon>
    </lineage>
</organism>
<comment type="caution">
    <text evidence="2">The sequence shown here is derived from an EMBL/GenBank/DDBJ whole genome shotgun (WGS) entry which is preliminary data.</text>
</comment>
<dbReference type="GO" id="GO:0016787">
    <property type="term" value="F:hydrolase activity"/>
    <property type="evidence" value="ECO:0007669"/>
    <property type="project" value="InterPro"/>
</dbReference>
<dbReference type="EMBL" id="JACHNF010000001">
    <property type="protein sequence ID" value="MBB5983117.1"/>
    <property type="molecule type" value="Genomic_DNA"/>
</dbReference>
<name>A0A841E416_9ACTN</name>